<dbReference type="STRING" id="553973.CLOHYLEM_05260"/>
<keyword evidence="2" id="KW-1185">Reference proteome</keyword>
<organism evidence="1 2">
    <name type="scientific">[Clostridium] hylemonae DSM 15053</name>
    <dbReference type="NCBI Taxonomy" id="553973"/>
    <lineage>
        <taxon>Bacteria</taxon>
        <taxon>Bacillati</taxon>
        <taxon>Bacillota</taxon>
        <taxon>Clostridia</taxon>
        <taxon>Lachnospirales</taxon>
        <taxon>Lachnospiraceae</taxon>
    </lineage>
</organism>
<reference evidence="1" key="2">
    <citation type="submission" date="2013-06" db="EMBL/GenBank/DDBJ databases">
        <title>Draft genome sequence of Clostridium hylemonae (DSM 15053).</title>
        <authorList>
            <person name="Sudarsanam P."/>
            <person name="Ley R."/>
            <person name="Guruge J."/>
            <person name="Turnbaugh P.J."/>
            <person name="Mahowald M."/>
            <person name="Liep D."/>
            <person name="Gordon J."/>
        </authorList>
    </citation>
    <scope>NUCLEOTIDE SEQUENCE</scope>
    <source>
        <strain evidence="1">DSM 15053</strain>
    </source>
</reference>
<dbReference type="Proteomes" id="UP000004893">
    <property type="component" value="Unassembled WGS sequence"/>
</dbReference>
<evidence type="ECO:0000313" key="1">
    <source>
        <dbReference type="EMBL" id="EEG74596.1"/>
    </source>
</evidence>
<comment type="caution">
    <text evidence="1">The sequence shown here is derived from an EMBL/GenBank/DDBJ whole genome shotgun (WGS) entry which is preliminary data.</text>
</comment>
<accession>C0BZL8</accession>
<name>C0BZL8_9FIRM</name>
<dbReference type="EMBL" id="ABYI02000019">
    <property type="protein sequence ID" value="EEG74596.1"/>
    <property type="molecule type" value="Genomic_DNA"/>
</dbReference>
<evidence type="ECO:0000313" key="2">
    <source>
        <dbReference type="Proteomes" id="UP000004893"/>
    </source>
</evidence>
<dbReference type="AlphaFoldDB" id="C0BZL8"/>
<gene>
    <name evidence="1" type="ORF">CLOHYLEM_05260</name>
</gene>
<reference evidence="1" key="1">
    <citation type="submission" date="2009-02" db="EMBL/GenBank/DDBJ databases">
        <authorList>
            <person name="Fulton L."/>
            <person name="Clifton S."/>
            <person name="Fulton B."/>
            <person name="Xu J."/>
            <person name="Minx P."/>
            <person name="Pepin K.H."/>
            <person name="Johnson M."/>
            <person name="Bhonagiri V."/>
            <person name="Nash W.E."/>
            <person name="Mardis E.R."/>
            <person name="Wilson R.K."/>
        </authorList>
    </citation>
    <scope>NUCLEOTIDE SEQUENCE [LARGE SCALE GENOMIC DNA]</scope>
    <source>
        <strain evidence="1">DSM 15053</strain>
    </source>
</reference>
<dbReference type="HOGENOM" id="CLU_3023985_0_0_9"/>
<protein>
    <submittedName>
        <fullName evidence="1">Uncharacterized protein</fullName>
    </submittedName>
</protein>
<sequence length="55" mass="6374">MSYFATLSSIFVPLFSLCSDYGKSNPKIQHILHNYVKMYLLQHAINYTYGTVQVQ</sequence>
<proteinExistence type="predicted"/>